<feature type="region of interest" description="Disordered" evidence="1">
    <location>
        <begin position="146"/>
        <end position="181"/>
    </location>
</feature>
<dbReference type="SUPFAM" id="SSF53474">
    <property type="entry name" value="alpha/beta-Hydrolases"/>
    <property type="match status" value="1"/>
</dbReference>
<reference evidence="2" key="1">
    <citation type="journal article" date="2019" name="Environ. Microbiol.">
        <title>Fungal ecological strategies reflected in gene transcription - a case study of two litter decomposers.</title>
        <authorList>
            <person name="Barbi F."/>
            <person name="Kohler A."/>
            <person name="Barry K."/>
            <person name="Baskaran P."/>
            <person name="Daum C."/>
            <person name="Fauchery L."/>
            <person name="Ihrmark K."/>
            <person name="Kuo A."/>
            <person name="LaButti K."/>
            <person name="Lipzen A."/>
            <person name="Morin E."/>
            <person name="Grigoriev I.V."/>
            <person name="Henrissat B."/>
            <person name="Lindahl B."/>
            <person name="Martin F."/>
        </authorList>
    </citation>
    <scope>NUCLEOTIDE SEQUENCE</scope>
    <source>
        <strain evidence="2">JB14</strain>
    </source>
</reference>
<keyword evidence="3" id="KW-1185">Reference proteome</keyword>
<dbReference type="InterPro" id="IPR029058">
    <property type="entry name" value="AB_hydrolase_fold"/>
</dbReference>
<dbReference type="EMBL" id="ML769521">
    <property type="protein sequence ID" value="KAE9396008.1"/>
    <property type="molecule type" value="Genomic_DNA"/>
</dbReference>
<feature type="compositionally biased region" description="Low complexity" evidence="1">
    <location>
        <begin position="156"/>
        <end position="172"/>
    </location>
</feature>
<accession>A0A6A4HEA6</accession>
<dbReference type="AlphaFoldDB" id="A0A6A4HEA6"/>
<dbReference type="GO" id="GO:0019433">
    <property type="term" value="P:triglyceride catabolic process"/>
    <property type="evidence" value="ECO:0007669"/>
    <property type="project" value="TreeGrafter"/>
</dbReference>
<sequence length="223" mass="25268">MAMFYIGPDHNHDFSTDYHLSPILTPAHYLARFPPLLMQCGEKDPFCDDSVISARRVRKAKKTRLQFLLIRPRNRQGRHTPALRQERGYLARDGGKDWVQLDLFSGWSHGYLQMIPILPEAKSVTNDLGCWTSSVFASSFPGSNGERSLQLPLEPSSGGDSDHYSSSGSDAGSDWDRSEDMHELGNSCTLSTFREGQRLSQVELMRRRRLLDPHIFISNILES</sequence>
<evidence type="ECO:0000313" key="3">
    <source>
        <dbReference type="Proteomes" id="UP000799118"/>
    </source>
</evidence>
<dbReference type="PANTHER" id="PTHR23025">
    <property type="entry name" value="TRIACYLGLYCEROL LIPASE"/>
    <property type="match status" value="1"/>
</dbReference>
<gene>
    <name evidence="2" type="ORF">BT96DRAFT_1021652</name>
</gene>
<dbReference type="Gene3D" id="3.40.50.1820">
    <property type="entry name" value="alpha/beta hydrolase"/>
    <property type="match status" value="1"/>
</dbReference>
<evidence type="ECO:0000313" key="2">
    <source>
        <dbReference type="EMBL" id="KAE9396008.1"/>
    </source>
</evidence>
<proteinExistence type="predicted"/>
<evidence type="ECO:0008006" key="4">
    <source>
        <dbReference type="Google" id="ProtNLM"/>
    </source>
</evidence>
<protein>
    <recommendedName>
        <fullName evidence="4">Alpha/beta hydrolase fold-3 domain-containing protein</fullName>
    </recommendedName>
</protein>
<organism evidence="2 3">
    <name type="scientific">Gymnopus androsaceus JB14</name>
    <dbReference type="NCBI Taxonomy" id="1447944"/>
    <lineage>
        <taxon>Eukaryota</taxon>
        <taxon>Fungi</taxon>
        <taxon>Dikarya</taxon>
        <taxon>Basidiomycota</taxon>
        <taxon>Agaricomycotina</taxon>
        <taxon>Agaricomycetes</taxon>
        <taxon>Agaricomycetidae</taxon>
        <taxon>Agaricales</taxon>
        <taxon>Marasmiineae</taxon>
        <taxon>Omphalotaceae</taxon>
        <taxon>Gymnopus</taxon>
    </lineage>
</organism>
<evidence type="ECO:0000256" key="1">
    <source>
        <dbReference type="SAM" id="MobiDB-lite"/>
    </source>
</evidence>
<name>A0A6A4HEA6_9AGAR</name>
<dbReference type="GO" id="GO:0004771">
    <property type="term" value="F:sterol ester esterase activity"/>
    <property type="evidence" value="ECO:0007669"/>
    <property type="project" value="TreeGrafter"/>
</dbReference>
<dbReference type="OrthoDB" id="5570009at2759"/>
<dbReference type="GO" id="GO:0004806">
    <property type="term" value="F:triacylglycerol lipase activity"/>
    <property type="evidence" value="ECO:0007669"/>
    <property type="project" value="TreeGrafter"/>
</dbReference>
<dbReference type="Proteomes" id="UP000799118">
    <property type="component" value="Unassembled WGS sequence"/>
</dbReference>
<dbReference type="PANTHER" id="PTHR23025:SF3">
    <property type="entry name" value="HORMONE-SENSITIVE LIPASE"/>
    <property type="match status" value="1"/>
</dbReference>
<dbReference type="GO" id="GO:0005829">
    <property type="term" value="C:cytosol"/>
    <property type="evidence" value="ECO:0007669"/>
    <property type="project" value="TreeGrafter"/>
</dbReference>